<accession>A0A963Z5R4</accession>
<keyword evidence="2" id="KW-1133">Transmembrane helix</keyword>
<dbReference type="EMBL" id="JAESVA010000010">
    <property type="protein sequence ID" value="MCB8883026.1"/>
    <property type="molecule type" value="Genomic_DNA"/>
</dbReference>
<dbReference type="RefSeq" id="WP_227309683.1">
    <property type="nucleotide sequence ID" value="NZ_JAESVA010000010.1"/>
</dbReference>
<sequence>MGDREITEQVLPPGEADERARGQERAAKRQRFKLLRRSARGVSWLLASPAEWFGLKSIRAGASSISQTYEDIRKPRPRDRRFKTQDNRVFDMVGTAFAYGITIEELERRFAARRRQTALLAYGLFGLGCILVLAWVWVAVRTVSDGGRIVLLLQFLPFLALFYLLSFYQALINFQIRMGRAASWLEYIFAEKEFLPQ</sequence>
<feature type="region of interest" description="Disordered" evidence="1">
    <location>
        <begin position="1"/>
        <end position="24"/>
    </location>
</feature>
<feature type="transmembrane region" description="Helical" evidence="2">
    <location>
        <begin position="118"/>
        <end position="137"/>
    </location>
</feature>
<reference evidence="3 4" key="1">
    <citation type="journal article" date="2021" name="Microorganisms">
        <title>Acidisoma silvae sp. nov. and Acidisomacellulosilytica sp. nov., Two Acidophilic Bacteria Isolated from Decaying Wood, Hydrolyzing Cellulose and Producing Poly-3-hydroxybutyrate.</title>
        <authorList>
            <person name="Mieszkin S."/>
            <person name="Pouder E."/>
            <person name="Uroz S."/>
            <person name="Simon-Colin C."/>
            <person name="Alain K."/>
        </authorList>
    </citation>
    <scope>NUCLEOTIDE SEQUENCE [LARGE SCALE GENOMIC DNA]</scope>
    <source>
        <strain evidence="3 4">HW T5.17</strain>
    </source>
</reference>
<dbReference type="AlphaFoldDB" id="A0A963Z5R4"/>
<evidence type="ECO:0000313" key="3">
    <source>
        <dbReference type="EMBL" id="MCB8883026.1"/>
    </source>
</evidence>
<name>A0A963Z5R4_9PROT</name>
<proteinExistence type="predicted"/>
<evidence type="ECO:0000313" key="4">
    <source>
        <dbReference type="Proteomes" id="UP000721844"/>
    </source>
</evidence>
<evidence type="ECO:0000256" key="2">
    <source>
        <dbReference type="SAM" id="Phobius"/>
    </source>
</evidence>
<keyword evidence="2" id="KW-0472">Membrane</keyword>
<feature type="transmembrane region" description="Helical" evidence="2">
    <location>
        <begin position="149"/>
        <end position="171"/>
    </location>
</feature>
<keyword evidence="2" id="KW-0812">Transmembrane</keyword>
<keyword evidence="4" id="KW-1185">Reference proteome</keyword>
<comment type="caution">
    <text evidence="3">The sequence shown here is derived from an EMBL/GenBank/DDBJ whole genome shotgun (WGS) entry which is preliminary data.</text>
</comment>
<dbReference type="Proteomes" id="UP000721844">
    <property type="component" value="Unassembled WGS sequence"/>
</dbReference>
<protein>
    <submittedName>
        <fullName evidence="3">Uncharacterized protein</fullName>
    </submittedName>
</protein>
<organism evidence="3 4">
    <name type="scientific">Acidisoma cellulosilyticum</name>
    <dbReference type="NCBI Taxonomy" id="2802395"/>
    <lineage>
        <taxon>Bacteria</taxon>
        <taxon>Pseudomonadati</taxon>
        <taxon>Pseudomonadota</taxon>
        <taxon>Alphaproteobacteria</taxon>
        <taxon>Acetobacterales</taxon>
        <taxon>Acidocellaceae</taxon>
        <taxon>Acidisoma</taxon>
    </lineage>
</organism>
<evidence type="ECO:0000256" key="1">
    <source>
        <dbReference type="SAM" id="MobiDB-lite"/>
    </source>
</evidence>
<gene>
    <name evidence="3" type="ORF">ACELLULO517_22450</name>
</gene>